<gene>
    <name evidence="5" type="ORF">BU14_0380s0001</name>
</gene>
<dbReference type="PANTHER" id="PTHR35803:SF2">
    <property type="entry name" value="RETAINING ALPHA-GALACTOSIDASE"/>
    <property type="match status" value="1"/>
</dbReference>
<feature type="domain" description="Glycosyl-hydrolase 97 C-terminal oligomerisation" evidence="4">
    <location>
        <begin position="517"/>
        <end position="612"/>
    </location>
</feature>
<sequence length="616" mass="67577">MADYAMFGDPYYSDGEDPIIPRRLDDVSPFSPEFNLINNPQLFRDEAGTFFLTAFDVLPVDYPRAFYLRSPSAALSFRTAFDRVHVRTPGALYWGRQSGGRRDYTATAKEPYIAHTAATRALPWRAYGVTTSAVAQAGLMLSLKLAPPPDPAVDYSFAPTHLRSLWDWGNHFLYRDPTSRNVTPEGLPTTRLYEAQAEYAEAAGVGYLTVDEGWNFPTREAFDAVKDRLDPAVVAQFNVTGEWTREGGNNMPFHSPFAPNFDMPAVVAAARRRGVGVLAWVVRYALMPGYYQTEAQVEATFQRAAEWGVAGLKIDSGAANDQLAVAAYHATARRCARYRLVCFWHGPSLHGESRTYPHFLAAESADTGESRKFGLGLGTPVQHMTLPLLRAPLNPLDYQVGLTTTVPRSAATAARVAPLFWTWEDPLAANTRTHEAALTVLYWTGVTTLFDAYYRYADLAASADAGDRAFVRILTTAPGSWEETHWLSAAVPAELAYFADDVHRPWADDAMPPARTAVREAAVVARRSGRAWWFAGITGWAGYNGTVGGTSFLAAGTAYACTEYGDVGVVAGKPAAAYTAAEYQRMRVSTRRLRRGDEVPVVMAPAGGWVMECVPA</sequence>
<proteinExistence type="predicted"/>
<keyword evidence="6" id="KW-1185">Reference proteome</keyword>
<dbReference type="InterPro" id="IPR029483">
    <property type="entry name" value="GH97_C"/>
</dbReference>
<evidence type="ECO:0000256" key="2">
    <source>
        <dbReference type="ARBA" id="ARBA00023295"/>
    </source>
</evidence>
<name>A0A1X6NWU9_PORUM</name>
<dbReference type="InterPro" id="IPR019563">
    <property type="entry name" value="GH97_catalytic"/>
</dbReference>
<dbReference type="InterPro" id="IPR013785">
    <property type="entry name" value="Aldolase_TIM"/>
</dbReference>
<evidence type="ECO:0000256" key="1">
    <source>
        <dbReference type="ARBA" id="ARBA00022801"/>
    </source>
</evidence>
<dbReference type="EMBL" id="KV919020">
    <property type="protein sequence ID" value="OSX73081.1"/>
    <property type="molecule type" value="Genomic_DNA"/>
</dbReference>
<evidence type="ECO:0000313" key="5">
    <source>
        <dbReference type="EMBL" id="OSX73081.1"/>
    </source>
</evidence>
<dbReference type="Gene3D" id="3.20.20.70">
    <property type="entry name" value="Aldolase class I"/>
    <property type="match status" value="1"/>
</dbReference>
<protein>
    <recommendedName>
        <fullName evidence="7">Alpha-galactosidase</fullName>
    </recommendedName>
</protein>
<dbReference type="InterPro" id="IPR013780">
    <property type="entry name" value="Glyco_hydro_b"/>
</dbReference>
<feature type="domain" description="Glycosyl-hydrolase 97 catalytic" evidence="3">
    <location>
        <begin position="242"/>
        <end position="365"/>
    </location>
</feature>
<keyword evidence="1" id="KW-0378">Hydrolase</keyword>
<dbReference type="InterPro" id="IPR017853">
    <property type="entry name" value="GH"/>
</dbReference>
<organism evidence="5 6">
    <name type="scientific">Porphyra umbilicalis</name>
    <name type="common">Purple laver</name>
    <name type="synonym">Red alga</name>
    <dbReference type="NCBI Taxonomy" id="2786"/>
    <lineage>
        <taxon>Eukaryota</taxon>
        <taxon>Rhodophyta</taxon>
        <taxon>Bangiophyceae</taxon>
        <taxon>Bangiales</taxon>
        <taxon>Bangiaceae</taxon>
        <taxon>Porphyra</taxon>
    </lineage>
</organism>
<dbReference type="InterPro" id="IPR052720">
    <property type="entry name" value="Glycosyl_hydrolase_97"/>
</dbReference>
<evidence type="ECO:0000259" key="4">
    <source>
        <dbReference type="Pfam" id="PF14509"/>
    </source>
</evidence>
<dbReference type="Pfam" id="PF10566">
    <property type="entry name" value="Glyco_hydro_97"/>
    <property type="match status" value="1"/>
</dbReference>
<dbReference type="Gene3D" id="2.60.40.1180">
    <property type="entry name" value="Golgi alpha-mannosidase II"/>
    <property type="match status" value="1"/>
</dbReference>
<accession>A0A1X6NWU9</accession>
<evidence type="ECO:0000313" key="6">
    <source>
        <dbReference type="Proteomes" id="UP000218209"/>
    </source>
</evidence>
<dbReference type="AlphaFoldDB" id="A0A1X6NWU9"/>
<dbReference type="GO" id="GO:0016798">
    <property type="term" value="F:hydrolase activity, acting on glycosyl bonds"/>
    <property type="evidence" value="ECO:0007669"/>
    <property type="project" value="UniProtKB-KW"/>
</dbReference>
<dbReference type="PANTHER" id="PTHR35803">
    <property type="entry name" value="GLUCAN 1,4-ALPHA-GLUCOSIDASE SUSB-RELATED"/>
    <property type="match status" value="1"/>
</dbReference>
<keyword evidence="2" id="KW-0326">Glycosidase</keyword>
<evidence type="ECO:0000259" key="3">
    <source>
        <dbReference type="Pfam" id="PF10566"/>
    </source>
</evidence>
<dbReference type="Proteomes" id="UP000218209">
    <property type="component" value="Unassembled WGS sequence"/>
</dbReference>
<reference evidence="5 6" key="1">
    <citation type="submission" date="2017-03" db="EMBL/GenBank/DDBJ databases">
        <title>WGS assembly of Porphyra umbilicalis.</title>
        <authorList>
            <person name="Brawley S.H."/>
            <person name="Blouin N.A."/>
            <person name="Ficko-Blean E."/>
            <person name="Wheeler G.L."/>
            <person name="Lohr M."/>
            <person name="Goodson H.V."/>
            <person name="Jenkins J.W."/>
            <person name="Blaby-Haas C.E."/>
            <person name="Helliwell K.E."/>
            <person name="Chan C."/>
            <person name="Marriage T."/>
            <person name="Bhattacharya D."/>
            <person name="Klein A.S."/>
            <person name="Badis Y."/>
            <person name="Brodie J."/>
            <person name="Cao Y."/>
            <person name="Collen J."/>
            <person name="Dittami S.M."/>
            <person name="Gachon C.M."/>
            <person name="Green B.R."/>
            <person name="Karpowicz S."/>
            <person name="Kim J.W."/>
            <person name="Kudahl U."/>
            <person name="Lin S."/>
            <person name="Michel G."/>
            <person name="Mittag M."/>
            <person name="Olson B.J."/>
            <person name="Pangilinan J."/>
            <person name="Peng Y."/>
            <person name="Qiu H."/>
            <person name="Shu S."/>
            <person name="Singer J.T."/>
            <person name="Smith A.G."/>
            <person name="Sprecher B.N."/>
            <person name="Wagner V."/>
            <person name="Wang W."/>
            <person name="Wang Z.-Y."/>
            <person name="Yan J."/>
            <person name="Yarish C."/>
            <person name="Zoeuner-Riek S."/>
            <person name="Zhuang Y."/>
            <person name="Zou Y."/>
            <person name="Lindquist E.A."/>
            <person name="Grimwood J."/>
            <person name="Barry K."/>
            <person name="Rokhsar D.S."/>
            <person name="Schmutz J."/>
            <person name="Stiller J.W."/>
            <person name="Grossman A.R."/>
            <person name="Prochnik S.E."/>
        </authorList>
    </citation>
    <scope>NUCLEOTIDE SEQUENCE [LARGE SCALE GENOMIC DNA]</scope>
    <source>
        <strain evidence="5">4086291</strain>
    </source>
</reference>
<dbReference type="Pfam" id="PF14509">
    <property type="entry name" value="GH97_C"/>
    <property type="match status" value="1"/>
</dbReference>
<dbReference type="SUPFAM" id="SSF51445">
    <property type="entry name" value="(Trans)glycosidases"/>
    <property type="match status" value="1"/>
</dbReference>
<evidence type="ECO:0008006" key="7">
    <source>
        <dbReference type="Google" id="ProtNLM"/>
    </source>
</evidence>